<dbReference type="Proteomes" id="UP000628109">
    <property type="component" value="Unassembled WGS sequence"/>
</dbReference>
<proteinExistence type="predicted"/>
<dbReference type="InterPro" id="IPR049245">
    <property type="entry name" value="DUF6880"/>
</dbReference>
<evidence type="ECO:0000313" key="1">
    <source>
        <dbReference type="EMBL" id="GFZ90192.1"/>
    </source>
</evidence>
<keyword evidence="2" id="KW-1185">Reference proteome</keyword>
<evidence type="ECO:0000313" key="2">
    <source>
        <dbReference type="Proteomes" id="UP000628109"/>
    </source>
</evidence>
<dbReference type="Pfam" id="PF21810">
    <property type="entry name" value="DUF6880"/>
    <property type="match status" value="1"/>
</dbReference>
<accession>A0ABQ1EXD2</accession>
<dbReference type="EMBL" id="BMDU01000004">
    <property type="protein sequence ID" value="GFZ90192.1"/>
    <property type="molecule type" value="Genomic_DNA"/>
</dbReference>
<comment type="caution">
    <text evidence="1">The sequence shown here is derived from an EMBL/GenBank/DDBJ whole genome shotgun (WGS) entry which is preliminary data.</text>
</comment>
<reference evidence="2" key="1">
    <citation type="journal article" date="2019" name="Int. J. Syst. Evol. Microbiol.">
        <title>The Global Catalogue of Microorganisms (GCM) 10K type strain sequencing project: providing services to taxonomists for standard genome sequencing and annotation.</title>
        <authorList>
            <consortium name="The Broad Institute Genomics Platform"/>
            <consortium name="The Broad Institute Genome Sequencing Center for Infectious Disease"/>
            <person name="Wu L."/>
            <person name="Ma J."/>
        </authorList>
    </citation>
    <scope>NUCLEOTIDE SEQUENCE [LARGE SCALE GENOMIC DNA]</scope>
    <source>
        <strain evidence="2">CCM 7327</strain>
    </source>
</reference>
<protein>
    <recommendedName>
        <fullName evidence="3">Tetratricopeptide repeat protein</fullName>
    </recommendedName>
</protein>
<organism evidence="1 2">
    <name type="scientific">Sphingobium fuliginis (strain ATCC 27551)</name>
    <dbReference type="NCBI Taxonomy" id="336203"/>
    <lineage>
        <taxon>Bacteria</taxon>
        <taxon>Pseudomonadati</taxon>
        <taxon>Pseudomonadota</taxon>
        <taxon>Alphaproteobacteria</taxon>
        <taxon>Sphingomonadales</taxon>
        <taxon>Sphingomonadaceae</taxon>
        <taxon>Sphingobium</taxon>
    </lineage>
</organism>
<name>A0ABQ1EXD2_SPHSA</name>
<sequence length="318" mass="34309">MASSKTLNQANLETLGANRLAQLLLELVAVDAQTKRRLRLELASANGSGDVAGEVAKRLATIAKAEAFVDWNKVKPLARDIEAQRRAIMEHIAPTDPATAFELLWKLIALARPVLSWCDDSHGTLGTVFATALSVLGALAAAARLPTDQLVDRVFDSVCDNDHGQFHGLVTLMTEPLGEAGLKSLRRKFEAMAREVQQRPPQGERRVIGFGSGGVFYEDEMEARRHERLVRQALVDIADALGDVDAFIAQCPADQRHNPAIAAAIAERLLAAGRAAEAIAALDAAEAIRRKGGHWPNWDRVRIAALDALGHAECAQCG</sequence>
<dbReference type="RefSeq" id="WP_052628150.1">
    <property type="nucleotide sequence ID" value="NZ_BMDU01000004.1"/>
</dbReference>
<gene>
    <name evidence="1" type="ORF">GCM10019071_20230</name>
</gene>
<evidence type="ECO:0008006" key="3">
    <source>
        <dbReference type="Google" id="ProtNLM"/>
    </source>
</evidence>